<evidence type="ECO:0000313" key="2">
    <source>
        <dbReference type="EMBL" id="OWK37764.1"/>
    </source>
</evidence>
<dbReference type="Pfam" id="PF07596">
    <property type="entry name" value="SBP_bac_10"/>
    <property type="match status" value="1"/>
</dbReference>
<name>A0A225DDQ2_9BACT</name>
<feature type="domain" description="DUF1559" evidence="1">
    <location>
        <begin position="17"/>
        <end position="284"/>
    </location>
</feature>
<keyword evidence="3" id="KW-1185">Reference proteome</keyword>
<gene>
    <name evidence="2" type="ORF">FRUB_06884</name>
</gene>
<dbReference type="NCBIfam" id="TIGR04294">
    <property type="entry name" value="pre_pil_HX9DG"/>
    <property type="match status" value="1"/>
</dbReference>
<dbReference type="AlphaFoldDB" id="A0A225DDQ2"/>
<evidence type="ECO:0000259" key="1">
    <source>
        <dbReference type="Pfam" id="PF07596"/>
    </source>
</evidence>
<accession>A0A225DDQ2</accession>
<dbReference type="InterPro" id="IPR045584">
    <property type="entry name" value="Pilin-like"/>
</dbReference>
<dbReference type="EMBL" id="NIDE01000014">
    <property type="protein sequence ID" value="OWK37764.1"/>
    <property type="molecule type" value="Genomic_DNA"/>
</dbReference>
<dbReference type="InterPro" id="IPR027558">
    <property type="entry name" value="Pre_pil_HX9DG_C"/>
</dbReference>
<dbReference type="InterPro" id="IPR011453">
    <property type="entry name" value="DUF1559"/>
</dbReference>
<dbReference type="Gene3D" id="3.30.700.10">
    <property type="entry name" value="Glycoprotein, Type 4 Pilin"/>
    <property type="match status" value="1"/>
</dbReference>
<dbReference type="PANTHER" id="PTHR30093:SF2">
    <property type="entry name" value="TYPE II SECRETION SYSTEM PROTEIN H"/>
    <property type="match status" value="1"/>
</dbReference>
<sequence>MIAIIAVLIGLLLPAVQKVREAAARAKCQNNLKQIGLALQTYHDANSHFPVGTSLVGYPDGTPAAAIPVALLNSGPYRPGVFAAILPYLEQGNLYQGLAMSAPIDEEPNLTLGQTQISVYLCPSAQHVYGLEKAPHSLPLTDPTLQFAVIDYNGLNGSVRLYQAAPALAQLEDHGGFAERLCLRITDFTDGTSGTIDVVETVNFGRGVWIHGRPHYNNAAYAINTLNGYNDAPNSVYPDGSNLPVTDRGPGKGIAGTWGISSNHTSGANALFVDGSVHFLANTLTPDILTALSTRDGGEVIAGSY</sequence>
<comment type="caution">
    <text evidence="2">The sequence shown here is derived from an EMBL/GenBank/DDBJ whole genome shotgun (WGS) entry which is preliminary data.</text>
</comment>
<protein>
    <recommendedName>
        <fullName evidence="1">DUF1559 domain-containing protein</fullName>
    </recommendedName>
</protein>
<reference evidence="3" key="1">
    <citation type="submission" date="2017-06" db="EMBL/GenBank/DDBJ databases">
        <title>Genome analysis of Fimbriiglobus ruber SP5, the first member of the order Planctomycetales with confirmed chitinolytic capability.</title>
        <authorList>
            <person name="Ravin N.V."/>
            <person name="Rakitin A.L."/>
            <person name="Ivanova A.A."/>
            <person name="Beletsky A.V."/>
            <person name="Kulichevskaya I.S."/>
            <person name="Mardanov A.V."/>
            <person name="Dedysh S.N."/>
        </authorList>
    </citation>
    <scope>NUCLEOTIDE SEQUENCE [LARGE SCALE GENOMIC DNA]</scope>
    <source>
        <strain evidence="3">SP5</strain>
    </source>
</reference>
<dbReference type="PANTHER" id="PTHR30093">
    <property type="entry name" value="GENERAL SECRETION PATHWAY PROTEIN G"/>
    <property type="match status" value="1"/>
</dbReference>
<proteinExistence type="predicted"/>
<dbReference type="Proteomes" id="UP000214646">
    <property type="component" value="Unassembled WGS sequence"/>
</dbReference>
<evidence type="ECO:0000313" key="3">
    <source>
        <dbReference type="Proteomes" id="UP000214646"/>
    </source>
</evidence>
<organism evidence="2 3">
    <name type="scientific">Fimbriiglobus ruber</name>
    <dbReference type="NCBI Taxonomy" id="1908690"/>
    <lineage>
        <taxon>Bacteria</taxon>
        <taxon>Pseudomonadati</taxon>
        <taxon>Planctomycetota</taxon>
        <taxon>Planctomycetia</taxon>
        <taxon>Gemmatales</taxon>
        <taxon>Gemmataceae</taxon>
        <taxon>Fimbriiglobus</taxon>
    </lineage>
</organism>
<dbReference type="SUPFAM" id="SSF54523">
    <property type="entry name" value="Pili subunits"/>
    <property type="match status" value="1"/>
</dbReference>